<proteinExistence type="predicted"/>
<evidence type="ECO:0000313" key="3">
    <source>
        <dbReference type="Proteomes" id="UP001172778"/>
    </source>
</evidence>
<sequence>MDIAAELARFNPDPALAEWVMAQLAEQANVAQQAQHHLLQAKDRELHLKDQELRNKDLKIQALTLELAHHKRLRFGVKSEALAPEQRDLFDDTCAEDGAAIIADVEQLQVPAERPQRKPTGRQPLPASLPRIEHRHEPATCTCGQCGQNLVPIGEDIS</sequence>
<dbReference type="Pfam" id="PF13007">
    <property type="entry name" value="LZ_Tnp_IS66"/>
    <property type="match status" value="1"/>
</dbReference>
<organism evidence="2 3">
    <name type="scientific">Parachitinimonas caeni</name>
    <dbReference type="NCBI Taxonomy" id="3031301"/>
    <lineage>
        <taxon>Bacteria</taxon>
        <taxon>Pseudomonadati</taxon>
        <taxon>Pseudomonadota</taxon>
        <taxon>Betaproteobacteria</taxon>
        <taxon>Neisseriales</taxon>
        <taxon>Chitinibacteraceae</taxon>
        <taxon>Parachitinimonas</taxon>
    </lineage>
</organism>
<feature type="non-terminal residue" evidence="2">
    <location>
        <position position="158"/>
    </location>
</feature>
<dbReference type="Proteomes" id="UP001172778">
    <property type="component" value="Unassembled WGS sequence"/>
</dbReference>
<reference evidence="2" key="1">
    <citation type="submission" date="2023-03" db="EMBL/GenBank/DDBJ databases">
        <title>Chitinimonas shenzhenensis gen. nov., sp. nov., a novel member of family Burkholderiaceae isolated from activated sludge collected in Shen Zhen, China.</title>
        <authorList>
            <person name="Wang X."/>
        </authorList>
    </citation>
    <scope>NUCLEOTIDE SEQUENCE</scope>
    <source>
        <strain evidence="2">DQS-5</strain>
    </source>
</reference>
<dbReference type="InterPro" id="IPR024463">
    <property type="entry name" value="Transposase_TnpC_homeodom"/>
</dbReference>
<dbReference type="EMBL" id="JARRAF010000166">
    <property type="protein sequence ID" value="MDK2127131.1"/>
    <property type="molecule type" value="Genomic_DNA"/>
</dbReference>
<protein>
    <recommendedName>
        <fullName evidence="1">Transposase TnpC homeodomain domain-containing protein</fullName>
    </recommendedName>
</protein>
<comment type="caution">
    <text evidence="2">The sequence shown here is derived from an EMBL/GenBank/DDBJ whole genome shotgun (WGS) entry which is preliminary data.</text>
</comment>
<name>A0ABT7E489_9NEIS</name>
<gene>
    <name evidence="2" type="ORF">PZA18_24145</name>
</gene>
<accession>A0ABT7E489</accession>
<feature type="domain" description="Transposase TnpC homeodomain" evidence="1">
    <location>
        <begin position="63"/>
        <end position="133"/>
    </location>
</feature>
<evidence type="ECO:0000259" key="1">
    <source>
        <dbReference type="Pfam" id="PF13007"/>
    </source>
</evidence>
<evidence type="ECO:0000313" key="2">
    <source>
        <dbReference type="EMBL" id="MDK2127131.1"/>
    </source>
</evidence>
<keyword evidence="3" id="KW-1185">Reference proteome</keyword>